<reference evidence="6 7" key="1">
    <citation type="submission" date="2019-07" db="EMBL/GenBank/DDBJ databases">
        <title>Genomic Encyclopedia of Type Strains, Phase I: the one thousand microbial genomes (KMG-I) project.</title>
        <authorList>
            <person name="Kyrpides N."/>
        </authorList>
    </citation>
    <scope>NUCLEOTIDE SEQUENCE [LARGE SCALE GENOMIC DNA]</scope>
    <source>
        <strain evidence="6 7">DSM 6562</strain>
    </source>
</reference>
<sequence>MDLKALHKISYGLYIITSKKGQQINGQIANTVFQISSDPATVAVSINKQNLTNEFIRESKVFGVSILAQEAPLSLIGQFGFKSGREVDKFKDINYKTGTSGVPCITEHVLACLEAEVIHQVDAGTHHIFIGRITNAEVLLEGIPMTYAYYHQIKRGSVPKTAPAYVPKQIERKANMNNYVCNVCGYVYDPAQGDPENGIAPNTPFDKLPDDWTCPVCGVGKDEFSPES</sequence>
<dbReference type="InterPro" id="IPR012349">
    <property type="entry name" value="Split_barrel_FMN-bd"/>
</dbReference>
<dbReference type="FunFam" id="2.20.28.10:FF:000001">
    <property type="entry name" value="Rubredoxin"/>
    <property type="match status" value="1"/>
</dbReference>
<dbReference type="AlphaFoldDB" id="A0A5S4ZRM1"/>
<dbReference type="Pfam" id="PF01613">
    <property type="entry name" value="Flavin_Reduct"/>
    <property type="match status" value="1"/>
</dbReference>
<dbReference type="Gene3D" id="2.30.110.10">
    <property type="entry name" value="Electron Transport, Fmn-binding Protein, Chain A"/>
    <property type="match status" value="1"/>
</dbReference>
<dbReference type="GO" id="GO:0009055">
    <property type="term" value="F:electron transfer activity"/>
    <property type="evidence" value="ECO:0007669"/>
    <property type="project" value="TreeGrafter"/>
</dbReference>
<dbReference type="PROSITE" id="PS00202">
    <property type="entry name" value="RUBREDOXIN"/>
    <property type="match status" value="1"/>
</dbReference>
<dbReference type="GO" id="GO:0016646">
    <property type="term" value="F:oxidoreductase activity, acting on the CH-NH group of donors, NAD or NADP as acceptor"/>
    <property type="evidence" value="ECO:0007669"/>
    <property type="project" value="UniProtKB-ARBA"/>
</dbReference>
<dbReference type="EMBL" id="VNHM01000012">
    <property type="protein sequence ID" value="TYO94735.1"/>
    <property type="molecule type" value="Genomic_DNA"/>
</dbReference>
<gene>
    <name evidence="6" type="ORF">LX24_02204</name>
</gene>
<dbReference type="PROSITE" id="PS50903">
    <property type="entry name" value="RUBREDOXIN_LIKE"/>
    <property type="match status" value="1"/>
</dbReference>
<dbReference type="InterPro" id="IPR018527">
    <property type="entry name" value="Rubredoxin_Fe_BS"/>
</dbReference>
<comment type="caution">
    <text evidence="6">The sequence shown here is derived from an EMBL/GenBank/DDBJ whole genome shotgun (WGS) entry which is preliminary data.</text>
</comment>
<evidence type="ECO:0000259" key="5">
    <source>
        <dbReference type="PROSITE" id="PS50903"/>
    </source>
</evidence>
<accession>A0A5S4ZRM1</accession>
<dbReference type="Pfam" id="PF00301">
    <property type="entry name" value="Rubredoxin"/>
    <property type="match status" value="1"/>
</dbReference>
<dbReference type="InterPro" id="IPR024934">
    <property type="entry name" value="Rubredoxin-like_dom"/>
</dbReference>
<dbReference type="InterPro" id="IPR024935">
    <property type="entry name" value="Rubredoxin_dom"/>
</dbReference>
<keyword evidence="1" id="KW-0813">Transport</keyword>
<dbReference type="GO" id="GO:0010181">
    <property type="term" value="F:FMN binding"/>
    <property type="evidence" value="ECO:0007669"/>
    <property type="project" value="InterPro"/>
</dbReference>
<dbReference type="SUPFAM" id="SSF57802">
    <property type="entry name" value="Rubredoxin-like"/>
    <property type="match status" value="1"/>
</dbReference>
<evidence type="ECO:0000313" key="6">
    <source>
        <dbReference type="EMBL" id="TYO94735.1"/>
    </source>
</evidence>
<evidence type="ECO:0000256" key="3">
    <source>
        <dbReference type="ARBA" id="ARBA00022982"/>
    </source>
</evidence>
<evidence type="ECO:0000256" key="4">
    <source>
        <dbReference type="ARBA" id="ARBA00023004"/>
    </source>
</evidence>
<name>A0A5S4ZRM1_9FIRM</name>
<dbReference type="GO" id="GO:0043448">
    <property type="term" value="P:alkane catabolic process"/>
    <property type="evidence" value="ECO:0007669"/>
    <property type="project" value="TreeGrafter"/>
</dbReference>
<dbReference type="Gene3D" id="2.20.28.10">
    <property type="match status" value="1"/>
</dbReference>
<keyword evidence="2" id="KW-0479">Metal-binding</keyword>
<dbReference type="Proteomes" id="UP000323166">
    <property type="component" value="Unassembled WGS sequence"/>
</dbReference>
<dbReference type="PANTHER" id="PTHR47627">
    <property type="entry name" value="RUBREDOXIN"/>
    <property type="match status" value="1"/>
</dbReference>
<dbReference type="RefSeq" id="WP_207706592.1">
    <property type="nucleotide sequence ID" value="NZ_VNHM01000012.1"/>
</dbReference>
<proteinExistence type="predicted"/>
<dbReference type="GO" id="GO:0005506">
    <property type="term" value="F:iron ion binding"/>
    <property type="evidence" value="ECO:0007669"/>
    <property type="project" value="InterPro"/>
</dbReference>
<dbReference type="SUPFAM" id="SSF50475">
    <property type="entry name" value="FMN-binding split barrel"/>
    <property type="match status" value="1"/>
</dbReference>
<keyword evidence="3" id="KW-0249">Electron transport</keyword>
<evidence type="ECO:0000256" key="1">
    <source>
        <dbReference type="ARBA" id="ARBA00022448"/>
    </source>
</evidence>
<dbReference type="PRINTS" id="PR00163">
    <property type="entry name" value="RUBREDOXIN"/>
</dbReference>
<dbReference type="PANTHER" id="PTHR47627:SF1">
    <property type="entry name" value="RUBREDOXIN-1-RELATED"/>
    <property type="match status" value="1"/>
</dbReference>
<keyword evidence="4" id="KW-0408">Iron</keyword>
<dbReference type="CDD" id="cd00730">
    <property type="entry name" value="rubredoxin"/>
    <property type="match status" value="1"/>
</dbReference>
<evidence type="ECO:0000256" key="2">
    <source>
        <dbReference type="ARBA" id="ARBA00022723"/>
    </source>
</evidence>
<dbReference type="NCBIfam" id="NF045768">
    <property type="entry name" value="RubredRD"/>
    <property type="match status" value="1"/>
</dbReference>
<dbReference type="SMART" id="SM00903">
    <property type="entry name" value="Flavin_Reduct"/>
    <property type="match status" value="1"/>
</dbReference>
<feature type="domain" description="Rubredoxin-like" evidence="5">
    <location>
        <begin position="176"/>
        <end position="227"/>
    </location>
</feature>
<dbReference type="InterPro" id="IPR002563">
    <property type="entry name" value="Flavin_Rdtase-like_dom"/>
</dbReference>
<organism evidence="6 7">
    <name type="scientific">Desulfallas thermosapovorans DSM 6562</name>
    <dbReference type="NCBI Taxonomy" id="1121431"/>
    <lineage>
        <taxon>Bacteria</taxon>
        <taxon>Bacillati</taxon>
        <taxon>Bacillota</taxon>
        <taxon>Clostridia</taxon>
        <taxon>Eubacteriales</taxon>
        <taxon>Desulfallaceae</taxon>
        <taxon>Desulfallas</taxon>
    </lineage>
</organism>
<protein>
    <submittedName>
        <fullName evidence="6">Flavin reductase (DIM6/NTAB) family NADH-FMN oxidoreductase RutF</fullName>
    </submittedName>
</protein>
<dbReference type="InterPro" id="IPR050526">
    <property type="entry name" value="Rubredoxin_ET"/>
</dbReference>
<keyword evidence="7" id="KW-1185">Reference proteome</keyword>
<evidence type="ECO:0000313" key="7">
    <source>
        <dbReference type="Proteomes" id="UP000323166"/>
    </source>
</evidence>